<dbReference type="PANTHER" id="PTHR12692:SF6">
    <property type="entry name" value="DOLICHYL-DIPHOSPHOOLIGOSACCHARIDE--PROTEIN GLYCOSYLTRANSFERASE SUBUNIT 3B-RELATED"/>
    <property type="match status" value="1"/>
</dbReference>
<comment type="subcellular location">
    <subcellularLocation>
        <location evidence="1">Membrane</location>
        <topology evidence="1">Multi-pass membrane protein</topology>
    </subcellularLocation>
</comment>
<sequence length="266" mass="29503">MPRMSSRGETSPMARVGRMSPSTPPMESGNLCITVNLEGTSSSGNGTSSRLSSFKSIIILSRERSFQRLQAQSCSIEDHVDDLVSELTILRARSTTGVIHLSNILLIRMLSVPVPRPFTLLVFFDSQKLHSDSEISLPTLKNEFLILASSFHANNPANNKKLFFFEIEFQESRASFALFGVKSLPHGCLVSPFATDFERDSIQMESSDFSRHAESMAEFVEAKSKHTVGPIHRPGFISKKQKMSSAGSNLEFISTEKDCIWKHPSA</sequence>
<reference evidence="6 7" key="1">
    <citation type="journal article" date="2014" name="Nat. Genet.">
        <title>Genome sequence of the hot pepper provides insights into the evolution of pungency in Capsicum species.</title>
        <authorList>
            <person name="Kim S."/>
            <person name="Park M."/>
            <person name="Yeom S.I."/>
            <person name="Kim Y.M."/>
            <person name="Lee J.M."/>
            <person name="Lee H.A."/>
            <person name="Seo E."/>
            <person name="Choi J."/>
            <person name="Cheong K."/>
            <person name="Kim K.T."/>
            <person name="Jung K."/>
            <person name="Lee G.W."/>
            <person name="Oh S.K."/>
            <person name="Bae C."/>
            <person name="Kim S.B."/>
            <person name="Lee H.Y."/>
            <person name="Kim S.Y."/>
            <person name="Kim M.S."/>
            <person name="Kang B.C."/>
            <person name="Jo Y.D."/>
            <person name="Yang H.B."/>
            <person name="Jeong H.J."/>
            <person name="Kang W.H."/>
            <person name="Kwon J.K."/>
            <person name="Shin C."/>
            <person name="Lim J.Y."/>
            <person name="Park J.H."/>
            <person name="Huh J.H."/>
            <person name="Kim J.S."/>
            <person name="Kim B.D."/>
            <person name="Cohen O."/>
            <person name="Paran I."/>
            <person name="Suh M.C."/>
            <person name="Lee S.B."/>
            <person name="Kim Y.K."/>
            <person name="Shin Y."/>
            <person name="Noh S.J."/>
            <person name="Park J."/>
            <person name="Seo Y.S."/>
            <person name="Kwon S.Y."/>
            <person name="Kim H.A."/>
            <person name="Park J.M."/>
            <person name="Kim H.J."/>
            <person name="Choi S.B."/>
            <person name="Bosland P.W."/>
            <person name="Reeves G."/>
            <person name="Jo S.H."/>
            <person name="Lee B.W."/>
            <person name="Cho H.T."/>
            <person name="Choi H.S."/>
            <person name="Lee M.S."/>
            <person name="Yu Y."/>
            <person name="Do Choi Y."/>
            <person name="Park B.S."/>
            <person name="van Deynze A."/>
            <person name="Ashrafi H."/>
            <person name="Hill T."/>
            <person name="Kim W.T."/>
            <person name="Pai H.S."/>
            <person name="Ahn H.K."/>
            <person name="Yeam I."/>
            <person name="Giovannoni J.J."/>
            <person name="Rose J.K."/>
            <person name="Sorensen I."/>
            <person name="Lee S.J."/>
            <person name="Kim R.W."/>
            <person name="Choi I.Y."/>
            <person name="Choi B.S."/>
            <person name="Lim J.S."/>
            <person name="Lee Y.H."/>
            <person name="Choi D."/>
        </authorList>
    </citation>
    <scope>NUCLEOTIDE SEQUENCE [LARGE SCALE GENOMIC DNA]</scope>
    <source>
        <strain evidence="7">cv. CM334</strain>
    </source>
</reference>
<gene>
    <name evidence="6" type="ORF">T459_24842</name>
</gene>
<dbReference type="Gene3D" id="3.40.30.10">
    <property type="entry name" value="Glutaredoxin"/>
    <property type="match status" value="1"/>
</dbReference>
<dbReference type="Pfam" id="PF04756">
    <property type="entry name" value="OST3_OST6"/>
    <property type="match status" value="1"/>
</dbReference>
<dbReference type="AlphaFoldDB" id="A0A2G2YJ17"/>
<dbReference type="InterPro" id="IPR021149">
    <property type="entry name" value="OligosaccharylTrfase_OST3/OST6"/>
</dbReference>
<evidence type="ECO:0000256" key="4">
    <source>
        <dbReference type="ARBA" id="ARBA00023136"/>
    </source>
</evidence>
<name>A0A2G2YJ17_CAPAN</name>
<organism evidence="6 7">
    <name type="scientific">Capsicum annuum</name>
    <name type="common">Capsicum pepper</name>
    <dbReference type="NCBI Taxonomy" id="4072"/>
    <lineage>
        <taxon>Eukaryota</taxon>
        <taxon>Viridiplantae</taxon>
        <taxon>Streptophyta</taxon>
        <taxon>Embryophyta</taxon>
        <taxon>Tracheophyta</taxon>
        <taxon>Spermatophyta</taxon>
        <taxon>Magnoliopsida</taxon>
        <taxon>eudicotyledons</taxon>
        <taxon>Gunneridae</taxon>
        <taxon>Pentapetalae</taxon>
        <taxon>asterids</taxon>
        <taxon>lamiids</taxon>
        <taxon>Solanales</taxon>
        <taxon>Solanaceae</taxon>
        <taxon>Solanoideae</taxon>
        <taxon>Capsiceae</taxon>
        <taxon>Capsicum</taxon>
    </lineage>
</organism>
<comment type="caution">
    <text evidence="6">The sequence shown here is derived from an EMBL/GenBank/DDBJ whole genome shotgun (WGS) entry which is preliminary data.</text>
</comment>
<accession>A0A2G2YJ17</accession>
<keyword evidence="7" id="KW-1185">Reference proteome</keyword>
<evidence type="ECO:0000256" key="1">
    <source>
        <dbReference type="ARBA" id="ARBA00004141"/>
    </source>
</evidence>
<dbReference type="EMBL" id="AYRZ02000010">
    <property type="protein sequence ID" value="PHT69738.1"/>
    <property type="molecule type" value="Genomic_DNA"/>
</dbReference>
<dbReference type="GO" id="GO:0018279">
    <property type="term" value="P:protein N-linked glycosylation via asparagine"/>
    <property type="evidence" value="ECO:0000318"/>
    <property type="project" value="GO_Central"/>
</dbReference>
<keyword evidence="3" id="KW-1133">Transmembrane helix</keyword>
<dbReference type="Proteomes" id="UP000222542">
    <property type="component" value="Unassembled WGS sequence"/>
</dbReference>
<protein>
    <submittedName>
        <fullName evidence="6">Dolichyl-diphosphooligosaccharide--protein glycosyltransferase subunit 3</fullName>
    </submittedName>
</protein>
<proteinExistence type="predicted"/>
<reference evidence="6 7" key="2">
    <citation type="journal article" date="2017" name="Genome Biol.">
        <title>New reference genome sequences of hot pepper reveal the massive evolution of plant disease-resistance genes by retroduplication.</title>
        <authorList>
            <person name="Kim S."/>
            <person name="Park J."/>
            <person name="Yeom S.I."/>
            <person name="Kim Y.M."/>
            <person name="Seo E."/>
            <person name="Kim K.T."/>
            <person name="Kim M.S."/>
            <person name="Lee J.M."/>
            <person name="Cheong K."/>
            <person name="Shin H.S."/>
            <person name="Kim S.B."/>
            <person name="Han K."/>
            <person name="Lee J."/>
            <person name="Park M."/>
            <person name="Lee H.A."/>
            <person name="Lee H.Y."/>
            <person name="Lee Y."/>
            <person name="Oh S."/>
            <person name="Lee J.H."/>
            <person name="Choi E."/>
            <person name="Choi E."/>
            <person name="Lee S.E."/>
            <person name="Jeon J."/>
            <person name="Kim H."/>
            <person name="Choi G."/>
            <person name="Song H."/>
            <person name="Lee J."/>
            <person name="Lee S.C."/>
            <person name="Kwon J.K."/>
            <person name="Lee H.Y."/>
            <person name="Koo N."/>
            <person name="Hong Y."/>
            <person name="Kim R.W."/>
            <person name="Kang W.H."/>
            <person name="Huh J.H."/>
            <person name="Kang B.C."/>
            <person name="Yang T.J."/>
            <person name="Lee Y.H."/>
            <person name="Bennetzen J.L."/>
            <person name="Choi D."/>
        </authorList>
    </citation>
    <scope>NUCLEOTIDE SEQUENCE [LARGE SCALE GENOMIC DNA]</scope>
    <source>
        <strain evidence="7">cv. CM334</strain>
    </source>
</reference>
<evidence type="ECO:0000256" key="3">
    <source>
        <dbReference type="ARBA" id="ARBA00022989"/>
    </source>
</evidence>
<evidence type="ECO:0000256" key="2">
    <source>
        <dbReference type="ARBA" id="ARBA00022692"/>
    </source>
</evidence>
<keyword evidence="4" id="KW-0472">Membrane</keyword>
<evidence type="ECO:0000313" key="6">
    <source>
        <dbReference type="EMBL" id="PHT69738.1"/>
    </source>
</evidence>
<evidence type="ECO:0000313" key="7">
    <source>
        <dbReference type="Proteomes" id="UP000222542"/>
    </source>
</evidence>
<evidence type="ECO:0000256" key="5">
    <source>
        <dbReference type="SAM" id="MobiDB-lite"/>
    </source>
</evidence>
<feature type="region of interest" description="Disordered" evidence="5">
    <location>
        <begin position="1"/>
        <end position="31"/>
    </location>
</feature>
<dbReference type="STRING" id="4072.A0A2G2YJ17"/>
<dbReference type="GO" id="GO:0008250">
    <property type="term" value="C:oligosaccharyltransferase complex"/>
    <property type="evidence" value="ECO:0000318"/>
    <property type="project" value="GO_Central"/>
</dbReference>
<keyword evidence="2" id="KW-0812">Transmembrane</keyword>
<dbReference type="PANTHER" id="PTHR12692">
    <property type="entry name" value="DOLICHYL-DIPHOSPHOOLIGOSACCHARIDE--PROTEIN GLYCOSYLTRANSFERASE-RELATED"/>
    <property type="match status" value="1"/>
</dbReference>
<dbReference type="Gramene" id="PHT69738">
    <property type="protein sequence ID" value="PHT69738"/>
    <property type="gene ID" value="T459_24842"/>
</dbReference>
<dbReference type="SMR" id="A0A2G2YJ17"/>